<comment type="caution">
    <text evidence="1">The sequence shown here is derived from an EMBL/GenBank/DDBJ whole genome shotgun (WGS) entry which is preliminary data.</text>
</comment>
<accession>A0A9D2RWH9</accession>
<gene>
    <name evidence="1" type="ORF">IAA06_03415</name>
</gene>
<evidence type="ECO:0000313" key="2">
    <source>
        <dbReference type="Proteomes" id="UP000823842"/>
    </source>
</evidence>
<name>A0A9D2RWH9_9FIRM</name>
<dbReference type="Proteomes" id="UP000823842">
    <property type="component" value="Unassembled WGS sequence"/>
</dbReference>
<sequence>MDKNRGQKKIFPSFCDKDVFKKFLKKRKNAKKDLDTIKKFCGLFRGEVMMYGGNSIHRLKDLESWIHAANCRQKVSLWEREGEKEILRTIAVEGRPGIGFEIEPTYVIHISKEKVQYLWCLKAGVNTYMSDAVRALVQTICYLHPGVKSLHTLDTAYVTVPGIPSLRKVFCSYMEEIGRKYSYGELWDAFGSKMPVRGYSLKRFLRSNKLYIPGLETTHQFICIDRLNKILSIRFTKKEFQEKKASILFLLWNFALGVGMDKDAVISFLYGYTGRMGYAVSESDILLAYPKKDYRFTNAKIVDMLGNCAKKYFAVKEKETKKKKQDFTGHIISLANAGISIRVIALALHISTSKVKRIRSQKVKEGLIRPRKEKIAAA</sequence>
<proteinExistence type="predicted"/>
<reference evidence="1" key="1">
    <citation type="journal article" date="2021" name="PeerJ">
        <title>Extensive microbial diversity within the chicken gut microbiome revealed by metagenomics and culture.</title>
        <authorList>
            <person name="Gilroy R."/>
            <person name="Ravi A."/>
            <person name="Getino M."/>
            <person name="Pursley I."/>
            <person name="Horton D.L."/>
            <person name="Alikhan N.F."/>
            <person name="Baker D."/>
            <person name="Gharbi K."/>
            <person name="Hall N."/>
            <person name="Watson M."/>
            <person name="Adriaenssens E.M."/>
            <person name="Foster-Nyarko E."/>
            <person name="Jarju S."/>
            <person name="Secka A."/>
            <person name="Antonio M."/>
            <person name="Oren A."/>
            <person name="Chaudhuri R.R."/>
            <person name="La Ragione R."/>
            <person name="Hildebrand F."/>
            <person name="Pallen M.J."/>
        </authorList>
    </citation>
    <scope>NUCLEOTIDE SEQUENCE</scope>
    <source>
        <strain evidence="1">ChiSjej1B19-5720</strain>
    </source>
</reference>
<evidence type="ECO:0000313" key="1">
    <source>
        <dbReference type="EMBL" id="HJB27825.1"/>
    </source>
</evidence>
<dbReference type="EMBL" id="DWYZ01000073">
    <property type="protein sequence ID" value="HJB27825.1"/>
    <property type="molecule type" value="Genomic_DNA"/>
</dbReference>
<protein>
    <submittedName>
        <fullName evidence="1">Uncharacterized protein</fullName>
    </submittedName>
</protein>
<reference evidence="1" key="2">
    <citation type="submission" date="2021-04" db="EMBL/GenBank/DDBJ databases">
        <authorList>
            <person name="Gilroy R."/>
        </authorList>
    </citation>
    <scope>NUCLEOTIDE SEQUENCE</scope>
    <source>
        <strain evidence="1">ChiSjej1B19-5720</strain>
    </source>
</reference>
<dbReference type="AlphaFoldDB" id="A0A9D2RWH9"/>
<organism evidence="1 2">
    <name type="scientific">Candidatus Blautia faecavium</name>
    <dbReference type="NCBI Taxonomy" id="2838487"/>
    <lineage>
        <taxon>Bacteria</taxon>
        <taxon>Bacillati</taxon>
        <taxon>Bacillota</taxon>
        <taxon>Clostridia</taxon>
        <taxon>Lachnospirales</taxon>
        <taxon>Lachnospiraceae</taxon>
        <taxon>Blautia</taxon>
    </lineage>
</organism>